<comment type="caution">
    <text evidence="5">The sequence shown here is derived from an EMBL/GenBank/DDBJ whole genome shotgun (WGS) entry which is preliminary data.</text>
</comment>
<dbReference type="InterPro" id="IPR011991">
    <property type="entry name" value="ArsR-like_HTH"/>
</dbReference>
<dbReference type="InterPro" id="IPR019887">
    <property type="entry name" value="Tscrpt_reg_AsnC/Lrp_C"/>
</dbReference>
<dbReference type="GO" id="GO:0043565">
    <property type="term" value="F:sequence-specific DNA binding"/>
    <property type="evidence" value="ECO:0007669"/>
    <property type="project" value="InterPro"/>
</dbReference>
<dbReference type="GO" id="GO:0005829">
    <property type="term" value="C:cytosol"/>
    <property type="evidence" value="ECO:0007669"/>
    <property type="project" value="TreeGrafter"/>
</dbReference>
<dbReference type="PROSITE" id="PS50956">
    <property type="entry name" value="HTH_ASNC_2"/>
    <property type="match status" value="1"/>
</dbReference>
<keyword evidence="1" id="KW-0805">Transcription regulation</keyword>
<protein>
    <submittedName>
        <fullName evidence="5">AsnC family transcriptional regulator</fullName>
    </submittedName>
</protein>
<dbReference type="SUPFAM" id="SSF46785">
    <property type="entry name" value="Winged helix' DNA-binding domain"/>
    <property type="match status" value="1"/>
</dbReference>
<dbReference type="SUPFAM" id="SSF54909">
    <property type="entry name" value="Dimeric alpha+beta barrel"/>
    <property type="match status" value="1"/>
</dbReference>
<dbReference type="Proteomes" id="UP000249299">
    <property type="component" value="Unassembled WGS sequence"/>
</dbReference>
<dbReference type="AlphaFoldDB" id="A0A327JPH9"/>
<dbReference type="Gene3D" id="3.30.70.920">
    <property type="match status" value="1"/>
</dbReference>
<keyword evidence="6" id="KW-1185">Reference proteome</keyword>
<dbReference type="SMART" id="SM00344">
    <property type="entry name" value="HTH_ASNC"/>
    <property type="match status" value="1"/>
</dbReference>
<dbReference type="PRINTS" id="PR00033">
    <property type="entry name" value="HTHASNC"/>
</dbReference>
<dbReference type="InterPro" id="IPR036390">
    <property type="entry name" value="WH_DNA-bd_sf"/>
</dbReference>
<dbReference type="CDD" id="cd00090">
    <property type="entry name" value="HTH_ARSR"/>
    <property type="match status" value="1"/>
</dbReference>
<dbReference type="InterPro" id="IPR011008">
    <property type="entry name" value="Dimeric_a/b-barrel"/>
</dbReference>
<dbReference type="OrthoDB" id="7707281at2"/>
<evidence type="ECO:0000259" key="4">
    <source>
        <dbReference type="PROSITE" id="PS50956"/>
    </source>
</evidence>
<name>A0A327JPH9_9HYPH</name>
<keyword evidence="3" id="KW-0804">Transcription</keyword>
<proteinExistence type="predicted"/>
<dbReference type="EMBL" id="NPEV01000020">
    <property type="protein sequence ID" value="RAI27263.1"/>
    <property type="molecule type" value="Genomic_DNA"/>
</dbReference>
<dbReference type="PROSITE" id="PS00519">
    <property type="entry name" value="HTH_ASNC_1"/>
    <property type="match status" value="1"/>
</dbReference>
<dbReference type="PANTHER" id="PTHR30154:SF34">
    <property type="entry name" value="TRANSCRIPTIONAL REGULATOR AZLB"/>
    <property type="match status" value="1"/>
</dbReference>
<gene>
    <name evidence="5" type="ORF">CH339_11000</name>
</gene>
<dbReference type="InterPro" id="IPR019888">
    <property type="entry name" value="Tscrpt_reg_AsnC-like"/>
</dbReference>
<dbReference type="Gene3D" id="1.10.10.10">
    <property type="entry name" value="Winged helix-like DNA-binding domain superfamily/Winged helix DNA-binding domain"/>
    <property type="match status" value="1"/>
</dbReference>
<dbReference type="PANTHER" id="PTHR30154">
    <property type="entry name" value="LEUCINE-RESPONSIVE REGULATORY PROTEIN"/>
    <property type="match status" value="1"/>
</dbReference>
<feature type="domain" description="HTH asnC-type" evidence="4">
    <location>
        <begin position="6"/>
        <end position="67"/>
    </location>
</feature>
<evidence type="ECO:0000313" key="5">
    <source>
        <dbReference type="EMBL" id="RAI27263.1"/>
    </source>
</evidence>
<evidence type="ECO:0000256" key="3">
    <source>
        <dbReference type="ARBA" id="ARBA00023163"/>
    </source>
</evidence>
<evidence type="ECO:0000256" key="1">
    <source>
        <dbReference type="ARBA" id="ARBA00023015"/>
    </source>
</evidence>
<dbReference type="RefSeq" id="WP_111434411.1">
    <property type="nucleotide sequence ID" value="NZ_JACIGG010000003.1"/>
</dbReference>
<organism evidence="5 6">
    <name type="scientific">Rhodobium orientis</name>
    <dbReference type="NCBI Taxonomy" id="34017"/>
    <lineage>
        <taxon>Bacteria</taxon>
        <taxon>Pseudomonadati</taxon>
        <taxon>Pseudomonadota</taxon>
        <taxon>Alphaproteobacteria</taxon>
        <taxon>Hyphomicrobiales</taxon>
        <taxon>Rhodobiaceae</taxon>
        <taxon>Rhodobium</taxon>
    </lineage>
</organism>
<accession>A0A327JPH9</accession>
<reference evidence="5 6" key="1">
    <citation type="submission" date="2017-07" db="EMBL/GenBank/DDBJ databases">
        <title>Draft Genome Sequences of Select Purple Nonsulfur Bacteria.</title>
        <authorList>
            <person name="Lasarre B."/>
            <person name="Mckinlay J.B."/>
        </authorList>
    </citation>
    <scope>NUCLEOTIDE SEQUENCE [LARGE SCALE GENOMIC DNA]</scope>
    <source>
        <strain evidence="5 6">DSM 11290</strain>
    </source>
</reference>
<dbReference type="InterPro" id="IPR019885">
    <property type="entry name" value="Tscrpt_reg_HTH_AsnC-type_CS"/>
</dbReference>
<dbReference type="InterPro" id="IPR000485">
    <property type="entry name" value="AsnC-type_HTH_dom"/>
</dbReference>
<dbReference type="Pfam" id="PF01037">
    <property type="entry name" value="AsnC_trans_reg"/>
    <property type="match status" value="1"/>
</dbReference>
<dbReference type="GO" id="GO:0006355">
    <property type="term" value="P:regulation of DNA-templated transcription"/>
    <property type="evidence" value="ECO:0007669"/>
    <property type="project" value="UniProtKB-ARBA"/>
</dbReference>
<keyword evidence="2" id="KW-0238">DNA-binding</keyword>
<sequence length="159" mass="17539">MAYDSLDRADRKILAILQSNCRISIAEIAEEIGLSPSACHRRIKLLEEAGIVESYVARLSPQALGFSMVVFVEVSLSSQSEAALSKFEAAIDAAPEILECHLMAGPADYLIRVAAKDPADYERIHRELIARLPGVARVQSNFSLRTVRAWRGYKVVEPV</sequence>
<evidence type="ECO:0000256" key="2">
    <source>
        <dbReference type="ARBA" id="ARBA00023125"/>
    </source>
</evidence>
<evidence type="ECO:0000313" key="6">
    <source>
        <dbReference type="Proteomes" id="UP000249299"/>
    </source>
</evidence>
<dbReference type="Pfam" id="PF13412">
    <property type="entry name" value="HTH_24"/>
    <property type="match status" value="1"/>
</dbReference>
<dbReference type="InterPro" id="IPR036388">
    <property type="entry name" value="WH-like_DNA-bd_sf"/>
</dbReference>
<dbReference type="FunFam" id="1.10.10.10:FF:000186">
    <property type="entry name" value="AsnC family transcriptional regulator"/>
    <property type="match status" value="1"/>
</dbReference>
<dbReference type="GO" id="GO:0043200">
    <property type="term" value="P:response to amino acid"/>
    <property type="evidence" value="ECO:0007669"/>
    <property type="project" value="TreeGrafter"/>
</dbReference>